<dbReference type="PANTHER" id="PTHR10587:SF134">
    <property type="entry name" value="SECRETED PROTEIN"/>
    <property type="match status" value="1"/>
</dbReference>
<dbReference type="InterPro" id="IPR050248">
    <property type="entry name" value="Polysacc_deacetylase_ArnD"/>
</dbReference>
<feature type="domain" description="NodB homology" evidence="1">
    <location>
        <begin position="12"/>
        <end position="214"/>
    </location>
</feature>
<dbReference type="EMBL" id="BAAAHK010000013">
    <property type="protein sequence ID" value="GAA0950924.1"/>
    <property type="molecule type" value="Genomic_DNA"/>
</dbReference>
<dbReference type="PANTHER" id="PTHR10587">
    <property type="entry name" value="GLYCOSYL TRANSFERASE-RELATED"/>
    <property type="match status" value="1"/>
</dbReference>
<proteinExistence type="predicted"/>
<gene>
    <name evidence="2" type="ORF">GCM10009554_51590</name>
</gene>
<sequence length="222" mass="24714">MPVIQHGPRDKKWVALTFDADLTALMRKRLQHGKVKSYYNEALITKLRQQHVPATLFLTGMWMEQYPDRVRELAADPLFELGTHTYDHKGFTKHCYTLGTVDRKDMLSDVRKAVTMLDQLDSHATRWFRFPGGCYDGTALHELAPAGVTAVGLDVPGADGFAKSPKPIVNQVLTHCQNGSIVVLHMHGGDNAPYTDEAITPIIAGLRAKGFRFVTVTQLMNG</sequence>
<reference evidence="2 3" key="1">
    <citation type="journal article" date="2019" name="Int. J. Syst. Evol. Microbiol.">
        <title>The Global Catalogue of Microorganisms (GCM) 10K type strain sequencing project: providing services to taxonomists for standard genome sequencing and annotation.</title>
        <authorList>
            <consortium name="The Broad Institute Genomics Platform"/>
            <consortium name="The Broad Institute Genome Sequencing Center for Infectious Disease"/>
            <person name="Wu L."/>
            <person name="Ma J."/>
        </authorList>
    </citation>
    <scope>NUCLEOTIDE SEQUENCE [LARGE SCALE GENOMIC DNA]</scope>
    <source>
        <strain evidence="2 3">JCM 10977</strain>
    </source>
</reference>
<evidence type="ECO:0000313" key="3">
    <source>
        <dbReference type="Proteomes" id="UP001500542"/>
    </source>
</evidence>
<accession>A0ABN1R2D3</accession>
<dbReference type="Proteomes" id="UP001500542">
    <property type="component" value="Unassembled WGS sequence"/>
</dbReference>
<evidence type="ECO:0000259" key="1">
    <source>
        <dbReference type="PROSITE" id="PS51677"/>
    </source>
</evidence>
<comment type="caution">
    <text evidence="2">The sequence shown here is derived from an EMBL/GenBank/DDBJ whole genome shotgun (WGS) entry which is preliminary data.</text>
</comment>
<keyword evidence="3" id="KW-1185">Reference proteome</keyword>
<protein>
    <submittedName>
        <fullName evidence="2">Polysaccharide deacetylase family protein</fullName>
    </submittedName>
</protein>
<dbReference type="PROSITE" id="PS51677">
    <property type="entry name" value="NODB"/>
    <property type="match status" value="1"/>
</dbReference>
<dbReference type="InterPro" id="IPR011330">
    <property type="entry name" value="Glyco_hydro/deAcase_b/a-brl"/>
</dbReference>
<evidence type="ECO:0000313" key="2">
    <source>
        <dbReference type="EMBL" id="GAA0950924.1"/>
    </source>
</evidence>
<name>A0ABN1R2D3_9ACTN</name>
<dbReference type="Gene3D" id="3.20.20.370">
    <property type="entry name" value="Glycoside hydrolase/deacetylase"/>
    <property type="match status" value="1"/>
</dbReference>
<organism evidence="2 3">
    <name type="scientific">Kribbella koreensis</name>
    <dbReference type="NCBI Taxonomy" id="57909"/>
    <lineage>
        <taxon>Bacteria</taxon>
        <taxon>Bacillati</taxon>
        <taxon>Actinomycetota</taxon>
        <taxon>Actinomycetes</taxon>
        <taxon>Propionibacteriales</taxon>
        <taxon>Kribbellaceae</taxon>
        <taxon>Kribbella</taxon>
    </lineage>
</organism>
<dbReference type="InterPro" id="IPR002509">
    <property type="entry name" value="NODB_dom"/>
</dbReference>
<dbReference type="Pfam" id="PF01522">
    <property type="entry name" value="Polysacc_deac_1"/>
    <property type="match status" value="1"/>
</dbReference>
<dbReference type="SUPFAM" id="SSF88713">
    <property type="entry name" value="Glycoside hydrolase/deacetylase"/>
    <property type="match status" value="1"/>
</dbReference>